<keyword evidence="3 10" id="KW-0812">Transmembrane</keyword>
<dbReference type="GO" id="GO:0005484">
    <property type="term" value="F:SNAP receptor activity"/>
    <property type="evidence" value="ECO:0007669"/>
    <property type="project" value="InterPro"/>
</dbReference>
<accession>A0AAD5EEY2</accession>
<evidence type="ECO:0000313" key="12">
    <source>
        <dbReference type="EMBL" id="KAI8582621.1"/>
    </source>
</evidence>
<dbReference type="GO" id="GO:0006890">
    <property type="term" value="P:retrograde vesicle-mediated transport, Golgi to endoplasmic reticulum"/>
    <property type="evidence" value="ECO:0007669"/>
    <property type="project" value="InterPro"/>
</dbReference>
<dbReference type="AlphaFoldDB" id="A0AAD5EEY2"/>
<evidence type="ECO:0000256" key="6">
    <source>
        <dbReference type="ARBA" id="ARBA00022989"/>
    </source>
</evidence>
<feature type="transmembrane region" description="Helical" evidence="10">
    <location>
        <begin position="207"/>
        <end position="228"/>
    </location>
</feature>
<evidence type="ECO:0000256" key="3">
    <source>
        <dbReference type="ARBA" id="ARBA00022692"/>
    </source>
</evidence>
<evidence type="ECO:0000313" key="13">
    <source>
        <dbReference type="Proteomes" id="UP001206595"/>
    </source>
</evidence>
<keyword evidence="8 10" id="KW-0472">Membrane</keyword>
<protein>
    <recommendedName>
        <fullName evidence="11">Sec20 C-terminal domain-containing protein</fullName>
    </recommendedName>
</protein>
<keyword evidence="7" id="KW-0175">Coiled coil</keyword>
<reference evidence="12" key="1">
    <citation type="submission" date="2021-06" db="EMBL/GenBank/DDBJ databases">
        <authorList>
            <consortium name="DOE Joint Genome Institute"/>
            <person name="Mondo S.J."/>
            <person name="Amses K.R."/>
            <person name="Simmons D.R."/>
            <person name="Longcore J.E."/>
            <person name="Seto K."/>
            <person name="Alves G.H."/>
            <person name="Bonds A.E."/>
            <person name="Quandt C.A."/>
            <person name="Davis W.J."/>
            <person name="Chang Y."/>
            <person name="Letcher P.M."/>
            <person name="Powell M.J."/>
            <person name="Kuo A."/>
            <person name="Labutti K."/>
            <person name="Pangilinan J."/>
            <person name="Andreopoulos W."/>
            <person name="Tritt A."/>
            <person name="Riley R."/>
            <person name="Hundley H."/>
            <person name="Johnson J."/>
            <person name="Lipzen A."/>
            <person name="Barry K."/>
            <person name="Berbee M.L."/>
            <person name="Buchler N.E."/>
            <person name="Grigoriev I.V."/>
            <person name="Spatafora J.W."/>
            <person name="Stajich J.E."/>
            <person name="James T.Y."/>
        </authorList>
    </citation>
    <scope>NUCLEOTIDE SEQUENCE</scope>
    <source>
        <strain evidence="12">AG</strain>
    </source>
</reference>
<evidence type="ECO:0000256" key="8">
    <source>
        <dbReference type="ARBA" id="ARBA00023136"/>
    </source>
</evidence>
<reference evidence="12" key="2">
    <citation type="journal article" date="2022" name="Proc. Natl. Acad. Sci. U.S.A.">
        <title>Diploid-dominant life cycles characterize the early evolution of Fungi.</title>
        <authorList>
            <person name="Amses K.R."/>
            <person name="Simmons D.R."/>
            <person name="Longcore J.E."/>
            <person name="Mondo S.J."/>
            <person name="Seto K."/>
            <person name="Jeronimo G.H."/>
            <person name="Bonds A.E."/>
            <person name="Quandt C.A."/>
            <person name="Davis W.J."/>
            <person name="Chang Y."/>
            <person name="Federici B.A."/>
            <person name="Kuo A."/>
            <person name="LaButti K."/>
            <person name="Pangilinan J."/>
            <person name="Andreopoulos W."/>
            <person name="Tritt A."/>
            <person name="Riley R."/>
            <person name="Hundley H."/>
            <person name="Johnson J."/>
            <person name="Lipzen A."/>
            <person name="Barry K."/>
            <person name="Lang B.F."/>
            <person name="Cuomo C.A."/>
            <person name="Buchler N.E."/>
            <person name="Grigoriev I.V."/>
            <person name="Spatafora J.W."/>
            <person name="Stajich J.E."/>
            <person name="James T.Y."/>
        </authorList>
    </citation>
    <scope>NUCLEOTIDE SEQUENCE</scope>
    <source>
        <strain evidence="12">AG</strain>
    </source>
</reference>
<dbReference type="Proteomes" id="UP001206595">
    <property type="component" value="Unassembled WGS sequence"/>
</dbReference>
<organism evidence="12 13">
    <name type="scientific">Umbelopsis ramanniana AG</name>
    <dbReference type="NCBI Taxonomy" id="1314678"/>
    <lineage>
        <taxon>Eukaryota</taxon>
        <taxon>Fungi</taxon>
        <taxon>Fungi incertae sedis</taxon>
        <taxon>Mucoromycota</taxon>
        <taxon>Mucoromycotina</taxon>
        <taxon>Umbelopsidomycetes</taxon>
        <taxon>Umbelopsidales</taxon>
        <taxon>Umbelopsidaceae</taxon>
        <taxon>Umbelopsis</taxon>
    </lineage>
</organism>
<evidence type="ECO:0000256" key="9">
    <source>
        <dbReference type="ARBA" id="ARBA00037934"/>
    </source>
</evidence>
<evidence type="ECO:0000256" key="10">
    <source>
        <dbReference type="SAM" id="Phobius"/>
    </source>
</evidence>
<dbReference type="PANTHER" id="PTHR12825:SF0">
    <property type="entry name" value="VESICLE TRANSPORT PROTEIN SEC20"/>
    <property type="match status" value="1"/>
</dbReference>
<evidence type="ECO:0000256" key="4">
    <source>
        <dbReference type="ARBA" id="ARBA00022824"/>
    </source>
</evidence>
<dbReference type="GeneID" id="75911852"/>
<dbReference type="InterPro" id="IPR005606">
    <property type="entry name" value="Sec20"/>
</dbReference>
<dbReference type="RefSeq" id="XP_051447625.1">
    <property type="nucleotide sequence ID" value="XM_051586504.1"/>
</dbReference>
<keyword evidence="13" id="KW-1185">Reference proteome</keyword>
<proteinExistence type="inferred from homology"/>
<comment type="subcellular location">
    <subcellularLocation>
        <location evidence="1">Endoplasmic reticulum membrane</location>
        <topology evidence="1">Single-pass type IV membrane protein</topology>
    </subcellularLocation>
</comment>
<dbReference type="GO" id="GO:0031201">
    <property type="term" value="C:SNARE complex"/>
    <property type="evidence" value="ECO:0007669"/>
    <property type="project" value="TreeGrafter"/>
</dbReference>
<dbReference type="Pfam" id="PF03908">
    <property type="entry name" value="Sec20"/>
    <property type="match status" value="1"/>
</dbReference>
<evidence type="ECO:0000259" key="11">
    <source>
        <dbReference type="Pfam" id="PF03908"/>
    </source>
</evidence>
<evidence type="ECO:0000256" key="5">
    <source>
        <dbReference type="ARBA" id="ARBA00022892"/>
    </source>
</evidence>
<keyword evidence="5" id="KW-0931">ER-Golgi transport</keyword>
<comment type="similarity">
    <text evidence="9">Belongs to the SEC20 family.</text>
</comment>
<feature type="domain" description="Sec20 C-terminal" evidence="11">
    <location>
        <begin position="143"/>
        <end position="231"/>
    </location>
</feature>
<evidence type="ECO:0000256" key="1">
    <source>
        <dbReference type="ARBA" id="ARBA00004163"/>
    </source>
</evidence>
<sequence>MNPAIESRIQVVNNHYTACKTYIDRLQRLHGDIAVQQELAAVVRDQVRTFAHVLQSLQQLADEQDAQSSRRVVMERYNQGEKQLKALQASSRIALIESKKRAEEQAKRDRELLFSSRTGANMEQYELMPRGDKNKEESLLRASSSVTEALKRTSTLMQQELEKSSFSTTVLADSSRTMNTTYSEYQNFGSLLTLSKSIITKLEASDWLDRIFLLLGLLFFVCVVIYIIKKRTWDVGISWATWLMGKGGKTAAKVATQATTAIFEPTQTVAATISEVSSITDSSVGTVVSSVASSAADSSLSATISSTIDTFVENIVKDEL</sequence>
<keyword evidence="6 10" id="KW-1133">Transmembrane helix</keyword>
<dbReference type="GO" id="GO:0005789">
    <property type="term" value="C:endoplasmic reticulum membrane"/>
    <property type="evidence" value="ECO:0007669"/>
    <property type="project" value="UniProtKB-SubCell"/>
</dbReference>
<comment type="caution">
    <text evidence="12">The sequence shown here is derived from an EMBL/GenBank/DDBJ whole genome shotgun (WGS) entry which is preliminary data.</text>
</comment>
<gene>
    <name evidence="12" type="ORF">K450DRAFT_226126</name>
</gene>
<keyword evidence="2" id="KW-0813">Transport</keyword>
<evidence type="ECO:0000256" key="2">
    <source>
        <dbReference type="ARBA" id="ARBA00022448"/>
    </source>
</evidence>
<keyword evidence="4" id="KW-0256">Endoplasmic reticulum</keyword>
<dbReference type="EMBL" id="MU620899">
    <property type="protein sequence ID" value="KAI8582621.1"/>
    <property type="molecule type" value="Genomic_DNA"/>
</dbReference>
<name>A0AAD5EEY2_UMBRA</name>
<evidence type="ECO:0000256" key="7">
    <source>
        <dbReference type="ARBA" id="ARBA00023054"/>
    </source>
</evidence>
<dbReference type="InterPro" id="IPR056173">
    <property type="entry name" value="Sec20_C"/>
</dbReference>
<dbReference type="PANTHER" id="PTHR12825">
    <property type="entry name" value="BNIP1-RELATED"/>
    <property type="match status" value="1"/>
</dbReference>